<evidence type="ECO:0000256" key="1">
    <source>
        <dbReference type="SAM" id="MobiDB-lite"/>
    </source>
</evidence>
<dbReference type="Proteomes" id="UP000887572">
    <property type="component" value="Unplaced"/>
</dbReference>
<protein>
    <submittedName>
        <fullName evidence="3">Uncharacterized protein</fullName>
    </submittedName>
</protein>
<organism evidence="2 3">
    <name type="scientific">Globodera rostochiensis</name>
    <name type="common">Golden nematode worm</name>
    <name type="synonym">Heterodera rostochiensis</name>
    <dbReference type="NCBI Taxonomy" id="31243"/>
    <lineage>
        <taxon>Eukaryota</taxon>
        <taxon>Metazoa</taxon>
        <taxon>Ecdysozoa</taxon>
        <taxon>Nematoda</taxon>
        <taxon>Chromadorea</taxon>
        <taxon>Rhabditida</taxon>
        <taxon>Tylenchina</taxon>
        <taxon>Tylenchomorpha</taxon>
        <taxon>Tylenchoidea</taxon>
        <taxon>Heteroderidae</taxon>
        <taxon>Heteroderinae</taxon>
        <taxon>Globodera</taxon>
    </lineage>
</organism>
<dbReference type="AlphaFoldDB" id="A0A914IA40"/>
<evidence type="ECO:0000313" key="3">
    <source>
        <dbReference type="WBParaSite" id="Gr19_v10_g8904.t1"/>
    </source>
</evidence>
<evidence type="ECO:0000313" key="2">
    <source>
        <dbReference type="Proteomes" id="UP000887572"/>
    </source>
</evidence>
<name>A0A914IA40_GLORO</name>
<keyword evidence="2" id="KW-1185">Reference proteome</keyword>
<proteinExistence type="predicted"/>
<feature type="region of interest" description="Disordered" evidence="1">
    <location>
        <begin position="144"/>
        <end position="182"/>
    </location>
</feature>
<accession>A0A914IA40</accession>
<dbReference type="WBParaSite" id="Gr19_v10_g8904.t1">
    <property type="protein sequence ID" value="Gr19_v10_g8904.t1"/>
    <property type="gene ID" value="Gr19_v10_g8904"/>
</dbReference>
<sequence length="443" mass="50330">MENEEPQLHIDVLLNVAEKLIFSPDNDFRLDLRDPNADIVNFMFAGPACRWSFLSQFRKLTQISVNSAELQLYAPKPIQGIRGTLSNNKEFFQGPFVITDQFFYVLFCQGILRPTVVDTFFIFGNDITTLDSVPSSSVSMMVNDWKEQSENEEEGSENGEPFYGDSQWNEEEASGNPKRDDVSFTVGESSAESLVRLFLFRDSPDCLDNLSSMDLAECQLCMDFVKIHDDTTIYRHINRILNLNAKDVLLEISAELRDIVTTVVEYHFPVVASRTSKLVFTYTIDVINPERESGLQFPADEFVSLLCYMAGSCPNLDTFLVSFLLQGEFSDEDFKLLSSWLYQSIQSVLSLHCSILRIGCTLTIEFRAFFPEATLMEASKTGHCLATMGEQRRMDDSDATEMDDMPDTYTISRMVQMRDEPPIRVLYSLIGLEEDSVNDGWNG</sequence>
<reference evidence="3" key="1">
    <citation type="submission" date="2022-11" db="UniProtKB">
        <authorList>
            <consortium name="WormBaseParasite"/>
        </authorList>
    </citation>
    <scope>IDENTIFICATION</scope>
</reference>